<organism evidence="2 3">
    <name type="scientific">Trypanosoma equiperdum</name>
    <dbReference type="NCBI Taxonomy" id="5694"/>
    <lineage>
        <taxon>Eukaryota</taxon>
        <taxon>Discoba</taxon>
        <taxon>Euglenozoa</taxon>
        <taxon>Kinetoplastea</taxon>
        <taxon>Metakinetoplastina</taxon>
        <taxon>Trypanosomatida</taxon>
        <taxon>Trypanosomatidae</taxon>
        <taxon>Trypanosoma</taxon>
    </lineage>
</organism>
<evidence type="ECO:0000313" key="3">
    <source>
        <dbReference type="Proteomes" id="UP000195570"/>
    </source>
</evidence>
<dbReference type="GeneID" id="92375742"/>
<keyword evidence="1" id="KW-0732">Signal</keyword>
<evidence type="ECO:0000313" key="2">
    <source>
        <dbReference type="EMBL" id="SCU70229.1"/>
    </source>
</evidence>
<gene>
    <name evidence="2" type="ORF">TEOVI_000180200</name>
</gene>
<dbReference type="RefSeq" id="XP_067081082.1">
    <property type="nucleotide sequence ID" value="XM_067224981.1"/>
</dbReference>
<dbReference type="VEuPathDB" id="TriTrypDB:TEOVI_000180200"/>
<feature type="chain" id="PRO_5009235427" description="Trypanosome variant surface glycoprotein (A-type)" evidence="1">
    <location>
        <begin position="20"/>
        <end position="189"/>
    </location>
</feature>
<keyword evidence="3" id="KW-1185">Reference proteome</keyword>
<evidence type="ECO:0000256" key="1">
    <source>
        <dbReference type="SAM" id="SignalP"/>
    </source>
</evidence>
<reference evidence="2" key="1">
    <citation type="submission" date="2016-09" db="EMBL/GenBank/DDBJ databases">
        <authorList>
            <person name="Hebert L."/>
            <person name="Moumen B."/>
        </authorList>
    </citation>
    <scope>NUCLEOTIDE SEQUENCE [LARGE SCALE GENOMIC DNA]</scope>
    <source>
        <strain evidence="2">OVI</strain>
    </source>
</reference>
<name>A0A1G4ID84_TRYEQ</name>
<evidence type="ECO:0008006" key="4">
    <source>
        <dbReference type="Google" id="ProtNLM"/>
    </source>
</evidence>
<dbReference type="Proteomes" id="UP000195570">
    <property type="component" value="Unassembled WGS sequence"/>
</dbReference>
<protein>
    <recommendedName>
        <fullName evidence="4">Trypanosome variant surface glycoprotein (A-type)</fullName>
    </recommendedName>
</protein>
<sequence length="189" mass="20287">MKRLVLALCCSLIGKPAVGTKETPHVKGFDKACRLAIGMRKIGYFWTTVAEQIPGNIQQLQTTITNIKLMLFNEILEEDDNNSNALLYLSPKQEAAVENLKEQPPKLFIVALSGAAAKQLAETAGIFLTTITTARRAEACCMLATGSDVDPATAATIPNCKQGANLLLGQGEGTQTTKTDMGALSREFD</sequence>
<comment type="caution">
    <text evidence="2">The sequence shown here is derived from an EMBL/GenBank/DDBJ whole genome shotgun (WGS) entry which is preliminary data.</text>
</comment>
<dbReference type="EMBL" id="CZPT02001391">
    <property type="protein sequence ID" value="SCU70229.1"/>
    <property type="molecule type" value="Genomic_DNA"/>
</dbReference>
<accession>A0A1G4ID84</accession>
<dbReference type="AlphaFoldDB" id="A0A1G4ID84"/>
<feature type="signal peptide" evidence="1">
    <location>
        <begin position="1"/>
        <end position="19"/>
    </location>
</feature>
<proteinExistence type="predicted"/>